<keyword evidence="3" id="KW-1185">Reference proteome</keyword>
<feature type="region of interest" description="Disordered" evidence="1">
    <location>
        <begin position="29"/>
        <end position="49"/>
    </location>
</feature>
<dbReference type="Proteomes" id="UP000198727">
    <property type="component" value="Unassembled WGS sequence"/>
</dbReference>
<name>A0A1I5R119_9PSEU</name>
<sequence length="49" mass="5237">MQTVEVPADEVGEVGEVGTPIFEAIRREFGLPANEPLTEDTPEEPPAGD</sequence>
<gene>
    <name evidence="2" type="ORF">SAMN05421810_102829</name>
</gene>
<evidence type="ECO:0000256" key="1">
    <source>
        <dbReference type="SAM" id="MobiDB-lite"/>
    </source>
</evidence>
<dbReference type="RefSeq" id="WP_166677572.1">
    <property type="nucleotide sequence ID" value="NZ_FOWW01000002.1"/>
</dbReference>
<accession>A0A1I5R119</accession>
<evidence type="ECO:0000313" key="2">
    <source>
        <dbReference type="EMBL" id="SFP52011.1"/>
    </source>
</evidence>
<protein>
    <submittedName>
        <fullName evidence="2">Uncharacterized protein</fullName>
    </submittedName>
</protein>
<dbReference type="EMBL" id="FOWW01000002">
    <property type="protein sequence ID" value="SFP52011.1"/>
    <property type="molecule type" value="Genomic_DNA"/>
</dbReference>
<proteinExistence type="predicted"/>
<dbReference type="AlphaFoldDB" id="A0A1I5R119"/>
<reference evidence="3" key="1">
    <citation type="submission" date="2016-10" db="EMBL/GenBank/DDBJ databases">
        <authorList>
            <person name="Varghese N."/>
            <person name="Submissions S."/>
        </authorList>
    </citation>
    <scope>NUCLEOTIDE SEQUENCE [LARGE SCALE GENOMIC DNA]</scope>
    <source>
        <strain evidence="3">CGMCC 4.5579</strain>
    </source>
</reference>
<organism evidence="2 3">
    <name type="scientific">Amycolatopsis arida</name>
    <dbReference type="NCBI Taxonomy" id="587909"/>
    <lineage>
        <taxon>Bacteria</taxon>
        <taxon>Bacillati</taxon>
        <taxon>Actinomycetota</taxon>
        <taxon>Actinomycetes</taxon>
        <taxon>Pseudonocardiales</taxon>
        <taxon>Pseudonocardiaceae</taxon>
        <taxon>Amycolatopsis</taxon>
    </lineage>
</organism>
<evidence type="ECO:0000313" key="3">
    <source>
        <dbReference type="Proteomes" id="UP000198727"/>
    </source>
</evidence>